<protein>
    <submittedName>
        <fullName evidence="2">Uncharacterized protein</fullName>
    </submittedName>
</protein>
<dbReference type="AlphaFoldDB" id="A0A833QNH7"/>
<sequence>MKSNSSFLPSGPTFFDEIPVTTELGIYMDGIALARGVYCTPYWPRMITGGDGTPVPVMISVPSGLLTIWAISVMELSGLLVVML</sequence>
<evidence type="ECO:0000313" key="3">
    <source>
        <dbReference type="Proteomes" id="UP000623129"/>
    </source>
</evidence>
<feature type="transmembrane region" description="Helical" evidence="1">
    <location>
        <begin position="64"/>
        <end position="83"/>
    </location>
</feature>
<keyword evidence="1" id="KW-0812">Transmembrane</keyword>
<gene>
    <name evidence="2" type="ORF">FCM35_KLT14105</name>
</gene>
<accession>A0A833QNH7</accession>
<comment type="caution">
    <text evidence="2">The sequence shown here is derived from an EMBL/GenBank/DDBJ whole genome shotgun (WGS) entry which is preliminary data.</text>
</comment>
<keyword evidence="1" id="KW-1133">Transmembrane helix</keyword>
<proteinExistence type="predicted"/>
<evidence type="ECO:0000256" key="1">
    <source>
        <dbReference type="SAM" id="Phobius"/>
    </source>
</evidence>
<reference evidence="2" key="1">
    <citation type="submission" date="2020-01" db="EMBL/GenBank/DDBJ databases">
        <title>Genome sequence of Kobresia littledalei, the first chromosome-level genome in the family Cyperaceae.</title>
        <authorList>
            <person name="Qu G."/>
        </authorList>
    </citation>
    <scope>NUCLEOTIDE SEQUENCE</scope>
    <source>
        <strain evidence="2">C.B.Clarke</strain>
        <tissue evidence="2">Leaf</tissue>
    </source>
</reference>
<organism evidence="2 3">
    <name type="scientific">Carex littledalei</name>
    <dbReference type="NCBI Taxonomy" id="544730"/>
    <lineage>
        <taxon>Eukaryota</taxon>
        <taxon>Viridiplantae</taxon>
        <taxon>Streptophyta</taxon>
        <taxon>Embryophyta</taxon>
        <taxon>Tracheophyta</taxon>
        <taxon>Spermatophyta</taxon>
        <taxon>Magnoliopsida</taxon>
        <taxon>Liliopsida</taxon>
        <taxon>Poales</taxon>
        <taxon>Cyperaceae</taxon>
        <taxon>Cyperoideae</taxon>
        <taxon>Cariceae</taxon>
        <taxon>Carex</taxon>
        <taxon>Carex subgen. Euthyceras</taxon>
    </lineage>
</organism>
<dbReference type="EMBL" id="SWLB01000026">
    <property type="protein sequence ID" value="KAF3321889.1"/>
    <property type="molecule type" value="Genomic_DNA"/>
</dbReference>
<keyword evidence="3" id="KW-1185">Reference proteome</keyword>
<name>A0A833QNH7_9POAL</name>
<dbReference type="Proteomes" id="UP000623129">
    <property type="component" value="Unassembled WGS sequence"/>
</dbReference>
<evidence type="ECO:0000313" key="2">
    <source>
        <dbReference type="EMBL" id="KAF3321889.1"/>
    </source>
</evidence>
<keyword evidence="1" id="KW-0472">Membrane</keyword>